<keyword evidence="3" id="KW-1185">Reference proteome</keyword>
<dbReference type="PATRIC" id="fig|1126833.4.peg.1805"/>
<keyword evidence="1" id="KW-1133">Transmembrane helix</keyword>
<dbReference type="Pfam" id="PF06612">
    <property type="entry name" value="DUF1146"/>
    <property type="match status" value="1"/>
</dbReference>
<protein>
    <submittedName>
        <fullName evidence="2">Membrane protein</fullName>
    </submittedName>
</protein>
<dbReference type="HOGENOM" id="CLU_177085_1_0_9"/>
<feature type="transmembrane region" description="Helical" evidence="1">
    <location>
        <begin position="6"/>
        <end position="32"/>
    </location>
</feature>
<proteinExistence type="predicted"/>
<name>A0A0D5NGM9_9BACL</name>
<dbReference type="AlphaFoldDB" id="A0A0D5NGM9"/>
<organism evidence="2 3">
    <name type="scientific">Paenibacillus beijingensis</name>
    <dbReference type="NCBI Taxonomy" id="1126833"/>
    <lineage>
        <taxon>Bacteria</taxon>
        <taxon>Bacillati</taxon>
        <taxon>Bacillota</taxon>
        <taxon>Bacilli</taxon>
        <taxon>Bacillales</taxon>
        <taxon>Paenibacillaceae</taxon>
        <taxon>Paenibacillus</taxon>
    </lineage>
</organism>
<keyword evidence="1" id="KW-0812">Transmembrane</keyword>
<accession>A0A0D5NGM9</accession>
<evidence type="ECO:0000313" key="3">
    <source>
        <dbReference type="Proteomes" id="UP000032633"/>
    </source>
</evidence>
<dbReference type="STRING" id="1126833.VN24_08180"/>
<reference evidence="2 3" key="1">
    <citation type="journal article" date="2015" name="J. Biotechnol.">
        <title>Complete genome sequence of Paenibacillus beijingensis 7188(T) (=DSM 24997(T)), a novel rhizobacterium from jujube garden soil.</title>
        <authorList>
            <person name="Kwak Y."/>
            <person name="Shin J.H."/>
        </authorList>
    </citation>
    <scope>NUCLEOTIDE SEQUENCE [LARGE SCALE GENOMIC DNA]</scope>
    <source>
        <strain evidence="2 3">DSM 24997</strain>
    </source>
</reference>
<dbReference type="InterPro" id="IPR009526">
    <property type="entry name" value="DUF1146"/>
</dbReference>
<keyword evidence="1" id="KW-0472">Membrane</keyword>
<reference evidence="3" key="2">
    <citation type="submission" date="2015-03" db="EMBL/GenBank/DDBJ databases">
        <title>Genome sequence of Paenibacillus beijingensis strain DSM 24997T.</title>
        <authorList>
            <person name="Kwak Y."/>
            <person name="Shin J.-H."/>
        </authorList>
    </citation>
    <scope>NUCLEOTIDE SEQUENCE [LARGE SCALE GENOMIC DNA]</scope>
    <source>
        <strain evidence="3">DSM 24997</strain>
    </source>
</reference>
<sequence length="83" mass="9369">MNTDRIWTAAGLNGLFSIIIVIISILLAWYVLQEVKLETFVRNPKSPKARILLLLVAVVLGHLFAGFILDYWGWTSTLKLLAE</sequence>
<gene>
    <name evidence="2" type="ORF">VN24_08180</name>
</gene>
<evidence type="ECO:0000313" key="2">
    <source>
        <dbReference type="EMBL" id="AJY74554.1"/>
    </source>
</evidence>
<evidence type="ECO:0000256" key="1">
    <source>
        <dbReference type="SAM" id="Phobius"/>
    </source>
</evidence>
<dbReference type="Proteomes" id="UP000032633">
    <property type="component" value="Chromosome"/>
</dbReference>
<dbReference type="RefSeq" id="WP_045669987.1">
    <property type="nucleotide sequence ID" value="NZ_CP011058.1"/>
</dbReference>
<dbReference type="KEGG" id="pbj:VN24_08180"/>
<feature type="transmembrane region" description="Helical" evidence="1">
    <location>
        <begin position="52"/>
        <end position="74"/>
    </location>
</feature>
<dbReference type="EMBL" id="CP011058">
    <property type="protein sequence ID" value="AJY74554.1"/>
    <property type="molecule type" value="Genomic_DNA"/>
</dbReference>